<gene>
    <name evidence="2" type="ORF">HEK616_38610</name>
</gene>
<protein>
    <submittedName>
        <fullName evidence="2">Hypothetical dipeptidyl aminopeptidase/ acylaminoacyl-peptidase related protein</fullName>
    </submittedName>
</protein>
<dbReference type="EMBL" id="AP026073">
    <property type="protein sequence ID" value="BDM70374.1"/>
    <property type="molecule type" value="Genomic_DNA"/>
</dbReference>
<organism evidence="2 3">
    <name type="scientific">Streptomyces nigrescens</name>
    <dbReference type="NCBI Taxonomy" id="1920"/>
    <lineage>
        <taxon>Bacteria</taxon>
        <taxon>Bacillati</taxon>
        <taxon>Actinomycetota</taxon>
        <taxon>Actinomycetes</taxon>
        <taxon>Kitasatosporales</taxon>
        <taxon>Streptomycetaceae</taxon>
        <taxon>Streptomyces</taxon>
    </lineage>
</organism>
<keyword evidence="3" id="KW-1185">Reference proteome</keyword>
<dbReference type="PANTHER" id="PTHR22946:SF12">
    <property type="entry name" value="CONIDIAL PIGMENT BIOSYNTHESIS PROTEIN AYG1 (AFU_ORTHOLOGUE AFUA_2G17550)"/>
    <property type="match status" value="1"/>
</dbReference>
<dbReference type="Proteomes" id="UP001059597">
    <property type="component" value="Chromosome"/>
</dbReference>
<dbReference type="InterPro" id="IPR029058">
    <property type="entry name" value="AB_hydrolase_fold"/>
</dbReference>
<keyword evidence="2" id="KW-0645">Protease</keyword>
<dbReference type="Gene3D" id="3.40.50.1820">
    <property type="entry name" value="alpha/beta hydrolase"/>
    <property type="match status" value="1"/>
</dbReference>
<reference evidence="2" key="1">
    <citation type="submission" date="2022-06" db="EMBL/GenBank/DDBJ databases">
        <title>Complete genome sequence of Streptomyces nigrescens HEK616.</title>
        <authorList>
            <person name="Asamizu S."/>
            <person name="Onaka H."/>
        </authorList>
    </citation>
    <scope>NUCLEOTIDE SEQUENCE</scope>
    <source>
        <strain evidence="2">HEK616</strain>
    </source>
</reference>
<accession>A0ABN6QW09</accession>
<name>A0ABN6QW09_STRNI</name>
<dbReference type="GO" id="GO:0004177">
    <property type="term" value="F:aminopeptidase activity"/>
    <property type="evidence" value="ECO:0007669"/>
    <property type="project" value="UniProtKB-KW"/>
</dbReference>
<dbReference type="SUPFAM" id="SSF53474">
    <property type="entry name" value="alpha/beta-Hydrolases"/>
    <property type="match status" value="1"/>
</dbReference>
<keyword evidence="2" id="KW-0378">Hydrolase</keyword>
<proteinExistence type="inferred from homology"/>
<evidence type="ECO:0000313" key="2">
    <source>
        <dbReference type="EMBL" id="BDM70374.1"/>
    </source>
</evidence>
<dbReference type="Gene3D" id="1.20.1440.110">
    <property type="entry name" value="acylaminoacyl peptidase"/>
    <property type="match status" value="1"/>
</dbReference>
<dbReference type="RefSeq" id="WP_261954123.1">
    <property type="nucleotide sequence ID" value="NZ_AP026073.1"/>
</dbReference>
<dbReference type="PANTHER" id="PTHR22946">
    <property type="entry name" value="DIENELACTONE HYDROLASE DOMAIN-CONTAINING PROTEIN-RELATED"/>
    <property type="match status" value="1"/>
</dbReference>
<evidence type="ECO:0000256" key="1">
    <source>
        <dbReference type="ARBA" id="ARBA00008645"/>
    </source>
</evidence>
<evidence type="ECO:0000313" key="3">
    <source>
        <dbReference type="Proteomes" id="UP001059597"/>
    </source>
</evidence>
<sequence>MTYRFGANDQFNYEILLALGSAWRRGADVGEVLSTAATLTRGDGEAWVRAWGGLGRRVRERAEKCAAQRRAVSARDAYLRAAGYFGMALVAVDACPDPEARLRELFAEHRICFDRFAAAGNPPAERVTIPYEDRTLPGYLFGPPDRTGRLPTVIVNNGSDGPVSAAWTLLGAPAVERGYRTLLFDGPGQQSLLFEHGVTFRPDWEQVITPVVDFLTARADVDAERLVLAGISQGGYWVPRALAFEHRIAAAVADPGVVEVVASWWPNLGPDLRVLWESGDRETFDRVLREAMAESPELAARWRRRAKPYGVESPFDLLTEVSRYTVLPVVHRITTPLLITDPEGEHFWPGASARLFDALPGPKELIRFTEAEGAHLHCEPIGRARFEQRVFDWLDARLGIDSGAALPGPGGALEQERKFS</sequence>
<comment type="similarity">
    <text evidence="1">Belongs to the AB hydrolase superfamily.</text>
</comment>
<dbReference type="InterPro" id="IPR050261">
    <property type="entry name" value="FrsA_esterase"/>
</dbReference>
<keyword evidence="2" id="KW-0031">Aminopeptidase</keyword>